<sequence>MSRLVVHQPQPQPQPSNPNLKVAADKLSYYDLAGTLSKLNYAFRRQETEFIAYMRERYQMQGRNKPNSFVDEMLWKKVTPLSVATLSGASQRNSKSVDLYELTEESPAKTLSRGLFLSISRLISTAMNEEMPHCRPLRAHGRSGLGLFITLMHPEDMEMNGFIGGKLKW</sequence>
<proteinExistence type="predicted"/>
<accession>A0A2T4GKY4</accession>
<protein>
    <submittedName>
        <fullName evidence="1">Uncharacterized protein</fullName>
    </submittedName>
</protein>
<organism evidence="1 2">
    <name type="scientific">Fusarium culmorum</name>
    <dbReference type="NCBI Taxonomy" id="5516"/>
    <lineage>
        <taxon>Eukaryota</taxon>
        <taxon>Fungi</taxon>
        <taxon>Dikarya</taxon>
        <taxon>Ascomycota</taxon>
        <taxon>Pezizomycotina</taxon>
        <taxon>Sordariomycetes</taxon>
        <taxon>Hypocreomycetidae</taxon>
        <taxon>Hypocreales</taxon>
        <taxon>Nectriaceae</taxon>
        <taxon>Fusarium</taxon>
    </lineage>
</organism>
<dbReference type="AlphaFoldDB" id="A0A2T4GKY4"/>
<dbReference type="EMBL" id="PVEM01000012">
    <property type="protein sequence ID" value="PTD04221.1"/>
    <property type="molecule type" value="Genomic_DNA"/>
</dbReference>
<comment type="caution">
    <text evidence="1">The sequence shown here is derived from an EMBL/GenBank/DDBJ whole genome shotgun (WGS) entry which is preliminary data.</text>
</comment>
<name>A0A2T4GKY4_FUSCU</name>
<reference evidence="1 2" key="1">
    <citation type="submission" date="2018-02" db="EMBL/GenBank/DDBJ databases">
        <title>Fusarium culmorum secondary metabolites in fungal-bacterial-plant interactions.</title>
        <authorList>
            <person name="Schmidt R."/>
        </authorList>
    </citation>
    <scope>NUCLEOTIDE SEQUENCE [LARGE SCALE GENOMIC DNA]</scope>
    <source>
        <strain evidence="1 2">PV</strain>
    </source>
</reference>
<keyword evidence="2" id="KW-1185">Reference proteome</keyword>
<dbReference type="Proteomes" id="UP000241587">
    <property type="component" value="Unassembled WGS sequence"/>
</dbReference>
<gene>
    <name evidence="1" type="ORF">FCULG_00002026</name>
</gene>
<evidence type="ECO:0000313" key="2">
    <source>
        <dbReference type="Proteomes" id="UP000241587"/>
    </source>
</evidence>
<evidence type="ECO:0000313" key="1">
    <source>
        <dbReference type="EMBL" id="PTD04221.1"/>
    </source>
</evidence>